<dbReference type="PROSITE" id="PS51216">
    <property type="entry name" value="NEBULIN"/>
    <property type="match status" value="1"/>
</dbReference>
<dbReference type="Proteomes" id="UP000002320">
    <property type="component" value="Unassembled WGS sequence"/>
</dbReference>
<accession>B0W857</accession>
<dbReference type="GO" id="GO:0005925">
    <property type="term" value="C:focal adhesion"/>
    <property type="evidence" value="ECO:0007669"/>
    <property type="project" value="TreeGrafter"/>
</dbReference>
<dbReference type="InterPro" id="IPR000900">
    <property type="entry name" value="Nebulin_repeat"/>
</dbReference>
<gene>
    <name evidence="3" type="primary">6034597</name>
    <name evidence="2" type="ORF">CpipJ_CPIJ002999</name>
</gene>
<name>B0W857_CULQU</name>
<dbReference type="OrthoDB" id="10070368at2759"/>
<evidence type="ECO:0000313" key="2">
    <source>
        <dbReference type="EMBL" id="EDS38682.1"/>
    </source>
</evidence>
<dbReference type="GO" id="GO:0051015">
    <property type="term" value="F:actin filament binding"/>
    <property type="evidence" value="ECO:0007669"/>
    <property type="project" value="TreeGrafter"/>
</dbReference>
<dbReference type="InParanoid" id="B0W857"/>
<dbReference type="InterPro" id="IPR051759">
    <property type="entry name" value="LIM-SH3_domain_protein"/>
</dbReference>
<reference evidence="3" key="2">
    <citation type="submission" date="2020-05" db="UniProtKB">
        <authorList>
            <consortium name="EnsemblMetazoa"/>
        </authorList>
    </citation>
    <scope>IDENTIFICATION</scope>
    <source>
        <strain evidence="3">JHB</strain>
    </source>
</reference>
<reference evidence="2" key="1">
    <citation type="submission" date="2007-03" db="EMBL/GenBank/DDBJ databases">
        <title>Annotation of Culex pipiens quinquefasciatus.</title>
        <authorList>
            <consortium name="The Broad Institute Genome Sequencing Platform"/>
            <person name="Atkinson P.W."/>
            <person name="Hemingway J."/>
            <person name="Christensen B.M."/>
            <person name="Higgs S."/>
            <person name="Kodira C."/>
            <person name="Hannick L."/>
            <person name="Megy K."/>
            <person name="O'Leary S."/>
            <person name="Pearson M."/>
            <person name="Haas B.J."/>
            <person name="Mauceli E."/>
            <person name="Wortman J.R."/>
            <person name="Lee N.H."/>
            <person name="Guigo R."/>
            <person name="Stanke M."/>
            <person name="Alvarado L."/>
            <person name="Amedeo P."/>
            <person name="Antoine C.H."/>
            <person name="Arensburger P."/>
            <person name="Bidwell S.L."/>
            <person name="Crawford M."/>
            <person name="Camaro F."/>
            <person name="Devon K."/>
            <person name="Engels R."/>
            <person name="Hammond M."/>
            <person name="Howarth C."/>
            <person name="Koehrsen M."/>
            <person name="Lawson D."/>
            <person name="Montgomery P."/>
            <person name="Nene V."/>
            <person name="Nusbaum C."/>
            <person name="Puiu D."/>
            <person name="Romero-Severson J."/>
            <person name="Severson D.W."/>
            <person name="Shumway M."/>
            <person name="Sisk P."/>
            <person name="Stolte C."/>
            <person name="Zeng Q."/>
            <person name="Eisenstadt E."/>
            <person name="Fraser-Liggett C."/>
            <person name="Strausberg R."/>
            <person name="Galagan J."/>
            <person name="Birren B."/>
            <person name="Collins F.H."/>
        </authorList>
    </citation>
    <scope>NUCLEOTIDE SEQUENCE [LARGE SCALE GENOMIC DNA]</scope>
    <source>
        <strain evidence="2">JHB</strain>
    </source>
</reference>
<dbReference type="VEuPathDB" id="VectorBase:CPIJ002999"/>
<dbReference type="PANTHER" id="PTHR46218:SF4">
    <property type="entry name" value="LIM AND SH3 DOMAIN PROTEIN LASP"/>
    <property type="match status" value="1"/>
</dbReference>
<keyword evidence="1" id="KW-0677">Repeat</keyword>
<evidence type="ECO:0000256" key="1">
    <source>
        <dbReference type="ARBA" id="ARBA00022737"/>
    </source>
</evidence>
<dbReference type="SMART" id="SM00227">
    <property type="entry name" value="NEBU"/>
    <property type="match status" value="1"/>
</dbReference>
<dbReference type="Pfam" id="PF00880">
    <property type="entry name" value="Nebulin"/>
    <property type="match status" value="1"/>
</dbReference>
<dbReference type="AlphaFoldDB" id="B0W857"/>
<protein>
    <submittedName>
        <fullName evidence="2 3">Uncharacterized protein</fullName>
    </submittedName>
</protein>
<dbReference type="VEuPathDB" id="VectorBase:CQUJHB007742"/>
<dbReference type="STRING" id="7176.B0W857"/>
<dbReference type="EMBL" id="DS231857">
    <property type="protein sequence ID" value="EDS38682.1"/>
    <property type="molecule type" value="Genomic_DNA"/>
</dbReference>
<dbReference type="GO" id="GO:0005737">
    <property type="term" value="C:cytoplasm"/>
    <property type="evidence" value="ECO:0007669"/>
    <property type="project" value="UniProtKB-ARBA"/>
</dbReference>
<proteinExistence type="predicted"/>
<keyword evidence="4" id="KW-1185">Reference proteome</keyword>
<evidence type="ECO:0000313" key="3">
    <source>
        <dbReference type="EnsemblMetazoa" id="CPIJ002999-PA"/>
    </source>
</evidence>
<dbReference type="HOGENOM" id="CLU_2374826_0_0_1"/>
<sequence>MISPRLIVFLGSPTLFMSPDQKMSLSYDNFSWCGRFCLHFQVHSFHKHIPKAKATTIAETPELKRIAENTKIQSNVKYHADFEKAKGKFTQIVKL</sequence>
<evidence type="ECO:0000313" key="4">
    <source>
        <dbReference type="Proteomes" id="UP000002320"/>
    </source>
</evidence>
<organism>
    <name type="scientific">Culex quinquefasciatus</name>
    <name type="common">Southern house mosquito</name>
    <name type="synonym">Culex pungens</name>
    <dbReference type="NCBI Taxonomy" id="7176"/>
    <lineage>
        <taxon>Eukaryota</taxon>
        <taxon>Metazoa</taxon>
        <taxon>Ecdysozoa</taxon>
        <taxon>Arthropoda</taxon>
        <taxon>Hexapoda</taxon>
        <taxon>Insecta</taxon>
        <taxon>Pterygota</taxon>
        <taxon>Neoptera</taxon>
        <taxon>Endopterygota</taxon>
        <taxon>Diptera</taxon>
        <taxon>Nematocera</taxon>
        <taxon>Culicoidea</taxon>
        <taxon>Culicidae</taxon>
        <taxon>Culicinae</taxon>
        <taxon>Culicini</taxon>
        <taxon>Culex</taxon>
        <taxon>Culex</taxon>
    </lineage>
</organism>
<dbReference type="PANTHER" id="PTHR46218">
    <property type="entry name" value="LASP"/>
    <property type="match status" value="1"/>
</dbReference>
<dbReference type="EnsemblMetazoa" id="CPIJ002999-RA">
    <property type="protein sequence ID" value="CPIJ002999-PA"/>
    <property type="gene ID" value="CPIJ002999"/>
</dbReference>
<dbReference type="KEGG" id="cqu:CpipJ_CPIJ002999"/>
<dbReference type="eggNOG" id="KOG1702">
    <property type="taxonomic scope" value="Eukaryota"/>
</dbReference>